<dbReference type="OrthoDB" id="2984333at2759"/>
<evidence type="ECO:0000313" key="8">
    <source>
        <dbReference type="RefSeq" id="XP_019793982.1"/>
    </source>
</evidence>
<dbReference type="GO" id="GO:0006814">
    <property type="term" value="P:sodium ion transport"/>
    <property type="evidence" value="ECO:0007669"/>
    <property type="project" value="TreeGrafter"/>
</dbReference>
<dbReference type="AlphaFoldDB" id="A0A2U4BL89"/>
<evidence type="ECO:0000256" key="1">
    <source>
        <dbReference type="ARBA" id="ARBA00004141"/>
    </source>
</evidence>
<dbReference type="CTD" id="378807"/>
<evidence type="ECO:0000256" key="3">
    <source>
        <dbReference type="ARBA" id="ARBA00022989"/>
    </source>
</evidence>
<sequence length="361" mass="40847">MHVLWRVWGDSRMSNSSGWQMTGPASRGPLSPPSLGCTEGRPRMNPWAGPDRPCWGWPTPQDGWNILNFLIIFILLLGFFVNELSAISITYTLRALRLVHVCMAVEPLARIIRVILQSVPDMAYIMALILFFMLNMQVALYTLFICITQDGWVDIYSNFQMETREYAVEIGGAIYFAIFITISAFIGINLLVVVVTTNLEQMIKAGEQGQQHQIVFSETGSEEGNGNNELPLVHCVVARLETSGVPQEPFMGGLPTNLSENTFDNFCLVLEAIQENLMQYKEIRDELNTIVDEVRSIRFNQEQEEELMHRHLSWSPSRASGSSTATREMTCQQDLITALVNREKVQESNTNVLLNKHKLSR</sequence>
<gene>
    <name evidence="8" type="primary">CATSPER4</name>
</gene>
<dbReference type="GO" id="GO:0005227">
    <property type="term" value="F:calcium-activated cation channel activity"/>
    <property type="evidence" value="ECO:0007669"/>
    <property type="project" value="InterPro"/>
</dbReference>
<feature type="domain" description="Ion transport" evidence="6">
    <location>
        <begin position="138"/>
        <end position="203"/>
    </location>
</feature>
<proteinExistence type="predicted"/>
<name>A0A2U4BL89_TURTR</name>
<dbReference type="PANTHER" id="PTHR47077">
    <property type="entry name" value="ION_TRANS DOMAIN-CONTAINING PROTEIN"/>
    <property type="match status" value="1"/>
</dbReference>
<dbReference type="InterPro" id="IPR005821">
    <property type="entry name" value="Ion_trans_dom"/>
</dbReference>
<accession>A0A2U4BL89</accession>
<dbReference type="Pfam" id="PF00520">
    <property type="entry name" value="Ion_trans"/>
    <property type="match status" value="2"/>
</dbReference>
<protein>
    <submittedName>
        <fullName evidence="8">Cation channel sperm-associated protein 4 isoform X1</fullName>
    </submittedName>
</protein>
<keyword evidence="2 5" id="KW-0812">Transmembrane</keyword>
<keyword evidence="4 5" id="KW-0472">Membrane</keyword>
<feature type="transmembrane region" description="Helical" evidence="5">
    <location>
        <begin position="166"/>
        <end position="195"/>
    </location>
</feature>
<evidence type="ECO:0000256" key="5">
    <source>
        <dbReference type="SAM" id="Phobius"/>
    </source>
</evidence>
<dbReference type="Gene3D" id="1.10.287.70">
    <property type="match status" value="1"/>
</dbReference>
<dbReference type="GO" id="GO:0048240">
    <property type="term" value="P:sperm capacitation"/>
    <property type="evidence" value="ECO:0007669"/>
    <property type="project" value="TreeGrafter"/>
</dbReference>
<feature type="transmembrane region" description="Helical" evidence="5">
    <location>
        <begin position="122"/>
        <end position="145"/>
    </location>
</feature>
<keyword evidence="7" id="KW-1185">Reference proteome</keyword>
<comment type="subcellular location">
    <subcellularLocation>
        <location evidence="1">Membrane</location>
        <topology evidence="1">Multi-pass membrane protein</topology>
    </subcellularLocation>
</comment>
<dbReference type="GO" id="GO:0036128">
    <property type="term" value="C:CatSper complex"/>
    <property type="evidence" value="ECO:0007669"/>
    <property type="project" value="InterPro"/>
</dbReference>
<dbReference type="RefSeq" id="XP_019793982.1">
    <property type="nucleotide sequence ID" value="XM_019938423.2"/>
</dbReference>
<dbReference type="GO" id="GO:0001669">
    <property type="term" value="C:acrosomal vesicle"/>
    <property type="evidence" value="ECO:0007669"/>
    <property type="project" value="TreeGrafter"/>
</dbReference>
<dbReference type="GeneID" id="101324449"/>
<dbReference type="GO" id="GO:0030317">
    <property type="term" value="P:flagellated sperm motility"/>
    <property type="evidence" value="ECO:0007669"/>
    <property type="project" value="InterPro"/>
</dbReference>
<reference evidence="8" key="1">
    <citation type="submission" date="2025-08" db="UniProtKB">
        <authorList>
            <consortium name="RefSeq"/>
        </authorList>
    </citation>
    <scope>IDENTIFICATION</scope>
    <source>
        <tissue evidence="8">Spleen</tissue>
    </source>
</reference>
<organism evidence="7 8">
    <name type="scientific">Tursiops truncatus</name>
    <name type="common">Atlantic bottle-nosed dolphin</name>
    <name type="synonym">Delphinus truncatus</name>
    <dbReference type="NCBI Taxonomy" id="9739"/>
    <lineage>
        <taxon>Eukaryota</taxon>
        <taxon>Metazoa</taxon>
        <taxon>Chordata</taxon>
        <taxon>Craniata</taxon>
        <taxon>Vertebrata</taxon>
        <taxon>Euteleostomi</taxon>
        <taxon>Mammalia</taxon>
        <taxon>Eutheria</taxon>
        <taxon>Laurasiatheria</taxon>
        <taxon>Artiodactyla</taxon>
        <taxon>Whippomorpha</taxon>
        <taxon>Cetacea</taxon>
        <taxon>Odontoceti</taxon>
        <taxon>Delphinidae</taxon>
        <taxon>Tursiops</taxon>
    </lineage>
</organism>
<dbReference type="PANTHER" id="PTHR47077:SF1">
    <property type="entry name" value="CATION CHANNEL SPERM-ASSOCIATED PROTEIN 4"/>
    <property type="match status" value="1"/>
</dbReference>
<evidence type="ECO:0000256" key="4">
    <source>
        <dbReference type="ARBA" id="ARBA00023136"/>
    </source>
</evidence>
<dbReference type="GO" id="GO:0097228">
    <property type="term" value="C:sperm principal piece"/>
    <property type="evidence" value="ECO:0007669"/>
    <property type="project" value="TreeGrafter"/>
</dbReference>
<dbReference type="SUPFAM" id="SSF81324">
    <property type="entry name" value="Voltage-gated potassium channels"/>
    <property type="match status" value="1"/>
</dbReference>
<dbReference type="Proteomes" id="UP000245320">
    <property type="component" value="Chromosome 1"/>
</dbReference>
<evidence type="ECO:0000256" key="2">
    <source>
        <dbReference type="ARBA" id="ARBA00022692"/>
    </source>
</evidence>
<feature type="domain" description="Ion transport" evidence="6">
    <location>
        <begin position="61"/>
        <end position="134"/>
    </location>
</feature>
<dbReference type="GO" id="GO:0005245">
    <property type="term" value="F:voltage-gated calcium channel activity"/>
    <property type="evidence" value="ECO:0007669"/>
    <property type="project" value="TreeGrafter"/>
</dbReference>
<evidence type="ECO:0000259" key="6">
    <source>
        <dbReference type="Pfam" id="PF00520"/>
    </source>
</evidence>
<evidence type="ECO:0000313" key="7">
    <source>
        <dbReference type="Proteomes" id="UP000245320"/>
    </source>
</evidence>
<keyword evidence="3 5" id="KW-1133">Transmembrane helix</keyword>
<feature type="transmembrane region" description="Helical" evidence="5">
    <location>
        <begin position="66"/>
        <end position="86"/>
    </location>
</feature>
<dbReference type="InterPro" id="IPR028744">
    <property type="entry name" value="CatSper4"/>
</dbReference>